<dbReference type="AlphaFoldDB" id="L7C9U2"/>
<dbReference type="EMBL" id="AMWG01000152">
    <property type="protein sequence ID" value="ELP30575.1"/>
    <property type="molecule type" value="Genomic_DNA"/>
</dbReference>
<feature type="region of interest" description="Disordered" evidence="1">
    <location>
        <begin position="1"/>
        <end position="47"/>
    </location>
</feature>
<dbReference type="Proteomes" id="UP000010959">
    <property type="component" value="Unassembled WGS sequence"/>
</dbReference>
<evidence type="ECO:0000256" key="1">
    <source>
        <dbReference type="SAM" id="MobiDB-lite"/>
    </source>
</evidence>
<protein>
    <submittedName>
        <fullName evidence="2">Uncharacterized protein</fullName>
    </submittedName>
</protein>
<evidence type="ECO:0000313" key="2">
    <source>
        <dbReference type="EMBL" id="ELP30575.1"/>
    </source>
</evidence>
<evidence type="ECO:0000313" key="3">
    <source>
        <dbReference type="Proteomes" id="UP000010959"/>
    </source>
</evidence>
<reference evidence="2 3" key="1">
    <citation type="journal article" date="2013" name="Mar. Genomics">
        <title>Expression of sulfatases in Rhodopirellula baltica and the diversity of sulfatases in the genus Rhodopirellula.</title>
        <authorList>
            <person name="Wegner C.E."/>
            <person name="Richter-Heitmann T."/>
            <person name="Klindworth A."/>
            <person name="Klockow C."/>
            <person name="Richter M."/>
            <person name="Achstetter T."/>
            <person name="Glockner F.O."/>
            <person name="Harder J."/>
        </authorList>
    </citation>
    <scope>NUCLEOTIDE SEQUENCE [LARGE SCALE GENOMIC DNA]</scope>
    <source>
        <strain evidence="2 3">SWK14</strain>
    </source>
</reference>
<proteinExistence type="predicted"/>
<sequence>MYLHPSLGSMMRKTSCSESHKSLLDGLMSTTPDAPSSHGHCGSQNRE</sequence>
<gene>
    <name evidence="2" type="ORF">RBSWK_05527</name>
</gene>
<organism evidence="2 3">
    <name type="scientific">Rhodopirellula baltica SWK14</name>
    <dbReference type="NCBI Taxonomy" id="993516"/>
    <lineage>
        <taxon>Bacteria</taxon>
        <taxon>Pseudomonadati</taxon>
        <taxon>Planctomycetota</taxon>
        <taxon>Planctomycetia</taxon>
        <taxon>Pirellulales</taxon>
        <taxon>Pirellulaceae</taxon>
        <taxon>Rhodopirellula</taxon>
    </lineage>
</organism>
<comment type="caution">
    <text evidence="2">The sequence shown here is derived from an EMBL/GenBank/DDBJ whole genome shotgun (WGS) entry which is preliminary data.</text>
</comment>
<accession>L7C9U2</accession>
<name>L7C9U2_RHOBT</name>
<dbReference type="PATRIC" id="fig|993516.3.peg.5914"/>